<evidence type="ECO:0000256" key="14">
    <source>
        <dbReference type="ARBA" id="ARBA00044898"/>
    </source>
</evidence>
<evidence type="ECO:0000256" key="22">
    <source>
        <dbReference type="ARBA" id="ARBA00045018"/>
    </source>
</evidence>
<feature type="transmembrane region" description="Helical" evidence="25">
    <location>
        <begin position="372"/>
        <end position="391"/>
    </location>
</feature>
<feature type="transmembrane region" description="Helical" evidence="25">
    <location>
        <begin position="201"/>
        <end position="227"/>
    </location>
</feature>
<dbReference type="EMBL" id="JOKH01000007">
    <property type="protein sequence ID" value="KEQ15042.1"/>
    <property type="molecule type" value="Genomic_DNA"/>
</dbReference>
<reference evidence="27 28" key="1">
    <citation type="submission" date="2014-06" db="EMBL/GenBank/DDBJ databases">
        <title>Whole Genome Sequences of Three Symbiotic Endozoicomonas Bacteria.</title>
        <authorList>
            <person name="Neave M.J."/>
            <person name="Apprill A."/>
            <person name="Voolstra C.R."/>
        </authorList>
    </citation>
    <scope>NUCLEOTIDE SEQUENCE [LARGE SCALE GENOMIC DNA]</scope>
    <source>
        <strain evidence="27 28">DSM 25634</strain>
    </source>
</reference>
<evidence type="ECO:0000256" key="10">
    <source>
        <dbReference type="ARBA" id="ARBA00044881"/>
    </source>
</evidence>
<comment type="catalytic activity">
    <reaction evidence="8">
        <text>L-lysyl-L-alanine(out) = L-lysyl-L-alanine(in)</text>
        <dbReference type="Rhea" id="RHEA:79399"/>
        <dbReference type="ChEBI" id="CHEBI:229954"/>
    </reaction>
</comment>
<feature type="transmembrane region" description="Helical" evidence="25">
    <location>
        <begin position="331"/>
        <end position="352"/>
    </location>
</feature>
<feature type="transmembrane region" description="Helical" evidence="25">
    <location>
        <begin position="98"/>
        <end position="118"/>
    </location>
</feature>
<comment type="similarity">
    <text evidence="2">Belongs to the major facilitator superfamily.</text>
</comment>
<sequence>MVVCAIATLFCTYQFMLQGALSFMVPELMHSLSLNLTEVGFLSSGFLYVYILFQVPGGMAADCFCLRKLLVFSCLLMALAVYWFSIAETFTEALLARGLMGIATSPAIVICMTLVARWFPERWFSVMSGLVESSALIGGAMGPILIPILMHHSDWRGSMEDLAYFGIWLSVLVLLLVRDAPKEPANPETLQSAREYDWPSLIFNSGFWLCCLYGFGVFVVINSFAGLWCVPFLHERFPGESLRVREAVSLIYIGAAIGAPLLGLLSSLTGMTRGVMLCSCMMLILVTIYAFFSGCTLDGMCYCCFGIGFFAGGYMLVFGQVRKQVPESMQGVAMATANGFMLLGGPLVQPLIGFILGNQSEQGLETLSLEHYQMAFMVIVGCQLLALFCILRVRCTASYSS</sequence>
<feature type="transmembrane region" description="Helical" evidence="25">
    <location>
        <begin position="275"/>
        <end position="293"/>
    </location>
</feature>
<comment type="catalytic activity">
    <reaction evidence="10">
        <text>L-alpha-aminoacyl-L-arginine(out) = L-alpha-aminoacyl-L-arginine(in)</text>
        <dbReference type="Rhea" id="RHEA:79367"/>
        <dbReference type="ChEBI" id="CHEBI:229968"/>
    </reaction>
</comment>
<dbReference type="GO" id="GO:0005765">
    <property type="term" value="C:lysosomal membrane"/>
    <property type="evidence" value="ECO:0007669"/>
    <property type="project" value="UniProtKB-SubCell"/>
</dbReference>
<evidence type="ECO:0000256" key="3">
    <source>
        <dbReference type="ARBA" id="ARBA00022448"/>
    </source>
</evidence>
<feature type="transmembrane region" description="Helical" evidence="25">
    <location>
        <begin position="32"/>
        <end position="53"/>
    </location>
</feature>
<keyword evidence="5 25" id="KW-1133">Transmembrane helix</keyword>
<keyword evidence="7" id="KW-0458">Lysosome</keyword>
<evidence type="ECO:0000256" key="19">
    <source>
        <dbReference type="ARBA" id="ARBA00044919"/>
    </source>
</evidence>
<evidence type="ECO:0000256" key="16">
    <source>
        <dbReference type="ARBA" id="ARBA00044900"/>
    </source>
</evidence>
<dbReference type="Gene3D" id="1.20.1250.20">
    <property type="entry name" value="MFS general substrate transporter like domains"/>
    <property type="match status" value="2"/>
</dbReference>
<evidence type="ECO:0000313" key="27">
    <source>
        <dbReference type="EMBL" id="KEQ15042.1"/>
    </source>
</evidence>
<evidence type="ECO:0000256" key="5">
    <source>
        <dbReference type="ARBA" id="ARBA00022989"/>
    </source>
</evidence>
<comment type="caution">
    <text evidence="27">The sequence shown here is derived from an EMBL/GenBank/DDBJ whole genome shotgun (WGS) entry which is preliminary data.</text>
</comment>
<dbReference type="CDD" id="cd06174">
    <property type="entry name" value="MFS"/>
    <property type="match status" value="1"/>
</dbReference>
<name>A0A081N9B9_9GAMM</name>
<evidence type="ECO:0000256" key="11">
    <source>
        <dbReference type="ARBA" id="ARBA00044884"/>
    </source>
</evidence>
<evidence type="ECO:0000256" key="1">
    <source>
        <dbReference type="ARBA" id="ARBA00004155"/>
    </source>
</evidence>
<evidence type="ECO:0000256" key="21">
    <source>
        <dbReference type="ARBA" id="ARBA00044985"/>
    </source>
</evidence>
<comment type="catalytic activity">
    <reaction evidence="14">
        <text>L-aspartyl-L-lysine(out) = L-aspartyl-L-lysine(in)</text>
        <dbReference type="Rhea" id="RHEA:79411"/>
        <dbReference type="ChEBI" id="CHEBI:229953"/>
    </reaction>
</comment>
<comment type="catalytic activity">
    <reaction evidence="12">
        <text>L-lysyl-L-alpha-amino acid(out) = L-lysyl-L-alpha-amino acid(in)</text>
        <dbReference type="Rhea" id="RHEA:79387"/>
        <dbReference type="ChEBI" id="CHEBI:229965"/>
    </reaction>
</comment>
<comment type="catalytic activity">
    <reaction evidence="13">
        <text>L-alpha-aminoacyl-L-lysine(out) = L-alpha-aminoacyl-L-lysine(in)</text>
        <dbReference type="Rhea" id="RHEA:79383"/>
        <dbReference type="ChEBI" id="CHEBI:229966"/>
    </reaction>
</comment>
<gene>
    <name evidence="27" type="ORF">GZ78_24495</name>
</gene>
<feature type="transmembrane region" description="Helical" evidence="25">
    <location>
        <begin position="130"/>
        <end position="150"/>
    </location>
</feature>
<keyword evidence="28" id="KW-1185">Reference proteome</keyword>
<comment type="catalytic activity">
    <reaction evidence="16">
        <text>L-lysyl-L-lysine(out) = L-lysyl-L-lysine(in)</text>
        <dbReference type="Rhea" id="RHEA:79403"/>
        <dbReference type="ChEBI" id="CHEBI:229956"/>
    </reaction>
</comment>
<feature type="transmembrane region" description="Helical" evidence="25">
    <location>
        <begin position="162"/>
        <end position="180"/>
    </location>
</feature>
<evidence type="ECO:0000259" key="26">
    <source>
        <dbReference type="PROSITE" id="PS50850"/>
    </source>
</evidence>
<accession>A0A081N9B9</accession>
<comment type="subcellular location">
    <subcellularLocation>
        <location evidence="1">Lysosome membrane</location>
        <topology evidence="1">Multi-pass membrane protein</topology>
    </subcellularLocation>
</comment>
<evidence type="ECO:0000256" key="24">
    <source>
        <dbReference type="ARBA" id="ARBA00046376"/>
    </source>
</evidence>
<dbReference type="eggNOG" id="COG2271">
    <property type="taxonomic scope" value="Bacteria"/>
</dbReference>
<keyword evidence="4 25" id="KW-0812">Transmembrane</keyword>
<dbReference type="InterPro" id="IPR020846">
    <property type="entry name" value="MFS_dom"/>
</dbReference>
<evidence type="ECO:0000256" key="9">
    <source>
        <dbReference type="ARBA" id="ARBA00044878"/>
    </source>
</evidence>
<comment type="catalytic activity">
    <reaction evidence="11">
        <text>L-alpha-aminoacyl-L-histidine(out) = L-alpha-aminoacyl-L-histidine(in)</text>
        <dbReference type="Rhea" id="RHEA:79375"/>
        <dbReference type="ChEBI" id="CHEBI:229967"/>
    </reaction>
</comment>
<feature type="transmembrane region" description="Helical" evidence="25">
    <location>
        <begin position="247"/>
        <end position="268"/>
    </location>
</feature>
<dbReference type="InterPro" id="IPR036259">
    <property type="entry name" value="MFS_trans_sf"/>
</dbReference>
<comment type="catalytic activity">
    <reaction evidence="20">
        <text>L-lysyl-glycine(out) = L-lysyl-glycine(in)</text>
        <dbReference type="Rhea" id="RHEA:79407"/>
        <dbReference type="ChEBI" id="CHEBI:191202"/>
    </reaction>
</comment>
<dbReference type="PANTHER" id="PTHR23512:SF3">
    <property type="entry name" value="MAJOR FACILITATOR SUPERFAMILY DOMAIN-CONTAINING PROTEIN 1"/>
    <property type="match status" value="1"/>
</dbReference>
<dbReference type="GO" id="GO:0022857">
    <property type="term" value="F:transmembrane transporter activity"/>
    <property type="evidence" value="ECO:0007669"/>
    <property type="project" value="InterPro"/>
</dbReference>
<dbReference type="SUPFAM" id="SSF103473">
    <property type="entry name" value="MFS general substrate transporter"/>
    <property type="match status" value="1"/>
</dbReference>
<evidence type="ECO:0000256" key="25">
    <source>
        <dbReference type="SAM" id="Phobius"/>
    </source>
</evidence>
<evidence type="ECO:0000256" key="8">
    <source>
        <dbReference type="ARBA" id="ARBA00044876"/>
    </source>
</evidence>
<evidence type="ECO:0000256" key="6">
    <source>
        <dbReference type="ARBA" id="ARBA00023136"/>
    </source>
</evidence>
<evidence type="ECO:0000256" key="18">
    <source>
        <dbReference type="ARBA" id="ARBA00044912"/>
    </source>
</evidence>
<dbReference type="PROSITE" id="PS50850">
    <property type="entry name" value="MFS"/>
    <property type="match status" value="1"/>
</dbReference>
<proteinExistence type="inferred from homology"/>
<comment type="catalytic activity">
    <reaction evidence="19">
        <text>L-alanyl-L-lysine(out) = L-alanyl-L-lysine(in)</text>
        <dbReference type="Rhea" id="RHEA:79415"/>
        <dbReference type="ChEBI" id="CHEBI:192470"/>
    </reaction>
</comment>
<evidence type="ECO:0000256" key="17">
    <source>
        <dbReference type="ARBA" id="ARBA00044903"/>
    </source>
</evidence>
<dbReference type="InterPro" id="IPR052187">
    <property type="entry name" value="MFSD1"/>
</dbReference>
<dbReference type="STRING" id="1137799.GZ78_24495"/>
<dbReference type="Pfam" id="PF07690">
    <property type="entry name" value="MFS_1"/>
    <property type="match status" value="1"/>
</dbReference>
<feature type="domain" description="Major facilitator superfamily (MFS) profile" evidence="26">
    <location>
        <begin position="1"/>
        <end position="398"/>
    </location>
</feature>
<feature type="transmembrane region" description="Helical" evidence="25">
    <location>
        <begin position="65"/>
        <end position="86"/>
    </location>
</feature>
<evidence type="ECO:0000256" key="20">
    <source>
        <dbReference type="ARBA" id="ARBA00044924"/>
    </source>
</evidence>
<comment type="catalytic activity">
    <reaction evidence="9">
        <text>L-histidyl-glycine(out) = L-histidyl-glycine(in)</text>
        <dbReference type="Rhea" id="RHEA:79395"/>
        <dbReference type="ChEBI" id="CHEBI:229957"/>
    </reaction>
</comment>
<evidence type="ECO:0000256" key="7">
    <source>
        <dbReference type="ARBA" id="ARBA00023228"/>
    </source>
</evidence>
<evidence type="ECO:0000256" key="15">
    <source>
        <dbReference type="ARBA" id="ARBA00044899"/>
    </source>
</evidence>
<protein>
    <recommendedName>
        <fullName evidence="21">Lysosomal dipeptide transporter MFSD1</fullName>
    </recommendedName>
    <alternativeName>
        <fullName evidence="22">Major facilitator superfamily domain-containing protein 1</fullName>
    </alternativeName>
</protein>
<organism evidence="27 28">
    <name type="scientific">Endozoicomonas numazuensis</name>
    <dbReference type="NCBI Taxonomy" id="1137799"/>
    <lineage>
        <taxon>Bacteria</taxon>
        <taxon>Pseudomonadati</taxon>
        <taxon>Pseudomonadota</taxon>
        <taxon>Gammaproteobacteria</taxon>
        <taxon>Oceanospirillales</taxon>
        <taxon>Endozoicomonadaceae</taxon>
        <taxon>Endozoicomonas</taxon>
    </lineage>
</organism>
<evidence type="ECO:0000256" key="23">
    <source>
        <dbReference type="ARBA" id="ARBA00045709"/>
    </source>
</evidence>
<dbReference type="AlphaFoldDB" id="A0A081N9B9"/>
<evidence type="ECO:0000313" key="28">
    <source>
        <dbReference type="Proteomes" id="UP000028073"/>
    </source>
</evidence>
<comment type="catalytic activity">
    <reaction evidence="18">
        <text>L-histidyl-L-alpha-amino acid(out) = L-histidyl-L-alpha-amino acid(in)</text>
        <dbReference type="Rhea" id="RHEA:79379"/>
        <dbReference type="ChEBI" id="CHEBI:229964"/>
    </reaction>
</comment>
<dbReference type="PANTHER" id="PTHR23512">
    <property type="entry name" value="MAJOR FACILITATOR SUPERFAMILY DOMAIN-CONTAINING PROTEIN 1"/>
    <property type="match status" value="1"/>
</dbReference>
<evidence type="ECO:0000256" key="12">
    <source>
        <dbReference type="ARBA" id="ARBA00044891"/>
    </source>
</evidence>
<comment type="subunit">
    <text evidence="24">Homodimer. Interacts with lysosomal protein GLMP (via lumenal domain); the interaction starts while both proteins are still in the endoplasmic reticulum and is required for stabilization of MFSD1 in lysosomes but has no direct effect on its targeting to lysosomes or transporter activity.</text>
</comment>
<comment type="function">
    <text evidence="23">Lysosomal dipeptide uniporter that selectively exports lysine, arginine or histidine-containing dipeptides with a net positive charge from the lysosome lumen into the cytosol. Could play a role in a specific type of protein O-glycosylation indirectly regulating macrophages migration and tissue invasion. Also essential for liver homeostasis.</text>
</comment>
<evidence type="ECO:0000256" key="2">
    <source>
        <dbReference type="ARBA" id="ARBA00008335"/>
    </source>
</evidence>
<dbReference type="Proteomes" id="UP000028073">
    <property type="component" value="Unassembled WGS sequence"/>
</dbReference>
<dbReference type="InterPro" id="IPR011701">
    <property type="entry name" value="MFS"/>
</dbReference>
<comment type="catalytic activity">
    <reaction evidence="17">
        <text>L-arginyl-glycine(out) = L-arginyl-glycine(in)</text>
        <dbReference type="Rhea" id="RHEA:79391"/>
        <dbReference type="ChEBI" id="CHEBI:229955"/>
    </reaction>
</comment>
<evidence type="ECO:0000256" key="13">
    <source>
        <dbReference type="ARBA" id="ARBA00044893"/>
    </source>
</evidence>
<keyword evidence="6 25" id="KW-0472">Membrane</keyword>
<keyword evidence="3" id="KW-0813">Transport</keyword>
<comment type="catalytic activity">
    <reaction evidence="15">
        <text>L-arginyl-L-alpha-amino acid(out) = L-arginyl-L-alpha-amino acid(in)</text>
        <dbReference type="Rhea" id="RHEA:79371"/>
        <dbReference type="ChEBI" id="CHEBI:84315"/>
    </reaction>
</comment>
<feature type="transmembrane region" description="Helical" evidence="25">
    <location>
        <begin position="299"/>
        <end position="319"/>
    </location>
</feature>
<evidence type="ECO:0000256" key="4">
    <source>
        <dbReference type="ARBA" id="ARBA00022692"/>
    </source>
</evidence>